<dbReference type="InterPro" id="IPR033949">
    <property type="entry name" value="CobQ_GATase1"/>
</dbReference>
<dbReference type="InterPro" id="IPR011698">
    <property type="entry name" value="GATase_3"/>
</dbReference>
<feature type="domain" description="CobB/CobQ-like glutamine amidotransferase" evidence="6">
    <location>
        <begin position="256"/>
        <end position="441"/>
    </location>
</feature>
<evidence type="ECO:0000256" key="2">
    <source>
        <dbReference type="ARBA" id="ARBA00022573"/>
    </source>
</evidence>
<comment type="pathway">
    <text evidence="1 4">Cofactor biosynthesis; adenosylcobalamin biosynthesis.</text>
</comment>
<dbReference type="Pfam" id="PF07685">
    <property type="entry name" value="GATase_3"/>
    <property type="match status" value="1"/>
</dbReference>
<keyword evidence="7" id="KW-0436">Ligase</keyword>
<keyword evidence="8" id="KW-1185">Reference proteome</keyword>
<name>E3H8M1_ILYPC</name>
<evidence type="ECO:0000256" key="1">
    <source>
        <dbReference type="ARBA" id="ARBA00004953"/>
    </source>
</evidence>
<evidence type="ECO:0000256" key="4">
    <source>
        <dbReference type="HAMAP-Rule" id="MF_00028"/>
    </source>
</evidence>
<sequence length="495" mass="55741">MHKKIMIQGTGSSVGKSLVTAGLCRIFYKDGYKVSPFKSQNMALNSFVDEDGLELGRAQVVQAEMGGERPRAYMNPILLKPNADDHSQVIFMGKPCGNVTAVEYFSQTEKLRKVALEGYEKIRENYDICVLEGGGSPAEINLREVDVVNMGMAELVDAPVVLVSDIERGGVFAQIYGTIMLLEKNDRDRIKGIIINKFRGNKDILDPGIEMIEKKLKEDGVDIPILGVLPFLDVKIEEEDVLAKKLTAEKTKNDITISVIRTPKISNYTDFDVFEFYDDVALNYVDSPEDIGDEDMIIIPGSKNTIGDLIFIKETGIYKKIIEESQKGKLIFGICGGFQILGNKIMDPLCIETPLGEEEGLGLLNVITTMGEEKATYQVEKKLINCKGILTGLEGSTVKGYEIHQGQTEGKEEMFLDGELYVGVYRENVMATYLHGIFDNGLFTRHILNYLRRKKGLKENENIIDYEKVKNKEFDRWEEHLRKNLDIDKIYEILK</sequence>
<evidence type="ECO:0000313" key="7">
    <source>
        <dbReference type="EMBL" id="ADO83003.1"/>
    </source>
</evidence>
<evidence type="ECO:0000259" key="6">
    <source>
        <dbReference type="Pfam" id="PF07685"/>
    </source>
</evidence>
<dbReference type="HAMAP" id="MF_00028">
    <property type="entry name" value="CobQ"/>
    <property type="match status" value="1"/>
</dbReference>
<evidence type="ECO:0000313" key="8">
    <source>
        <dbReference type="Proteomes" id="UP000006875"/>
    </source>
</evidence>
<dbReference type="PANTHER" id="PTHR21343">
    <property type="entry name" value="DETHIOBIOTIN SYNTHETASE"/>
    <property type="match status" value="1"/>
</dbReference>
<dbReference type="CDD" id="cd01750">
    <property type="entry name" value="GATase1_CobQ"/>
    <property type="match status" value="1"/>
</dbReference>
<feature type="domain" description="CobQ/CobB/MinD/ParA nucleotide binding" evidence="5">
    <location>
        <begin position="5"/>
        <end position="232"/>
    </location>
</feature>
<dbReference type="NCBIfam" id="TIGR00313">
    <property type="entry name" value="cobQ"/>
    <property type="match status" value="1"/>
</dbReference>
<evidence type="ECO:0000256" key="3">
    <source>
        <dbReference type="ARBA" id="ARBA00022962"/>
    </source>
</evidence>
<reference evidence="7 8" key="1">
    <citation type="journal article" date="2010" name="Stand. Genomic Sci.">
        <title>Complete genome sequence of Ilyobacter polytropus type strain (CuHbu1).</title>
        <authorList>
            <person name="Sikorski J."/>
            <person name="Chertkov O."/>
            <person name="Lapidus A."/>
            <person name="Nolan M."/>
            <person name="Lucas S."/>
            <person name="Del Rio T.G."/>
            <person name="Tice H."/>
            <person name="Cheng J.F."/>
            <person name="Tapia R."/>
            <person name="Han C."/>
            <person name="Goodwin L."/>
            <person name="Pitluck S."/>
            <person name="Liolios K."/>
            <person name="Ivanova N."/>
            <person name="Mavromatis K."/>
            <person name="Mikhailova N."/>
            <person name="Pati A."/>
            <person name="Chen A."/>
            <person name="Palaniappan K."/>
            <person name="Land M."/>
            <person name="Hauser L."/>
            <person name="Chang Y.J."/>
            <person name="Jeffries C.D."/>
            <person name="Brambilla E."/>
            <person name="Yasawong M."/>
            <person name="Rohde M."/>
            <person name="Pukall R."/>
            <person name="Spring S."/>
            <person name="Goker M."/>
            <person name="Woyke T."/>
            <person name="Bristow J."/>
            <person name="Eisen J.A."/>
            <person name="Markowitz V."/>
            <person name="Hugenholtz P."/>
            <person name="Kyrpides N.C."/>
            <person name="Klenk H.P."/>
        </authorList>
    </citation>
    <scope>NUCLEOTIDE SEQUENCE [LARGE SCALE GENOMIC DNA]</scope>
    <source>
        <strain evidence="8">ATCC 51220 / DSM 2926 / LMG 16218 / CuHBu1</strain>
    </source>
</reference>
<dbReference type="RefSeq" id="WP_013387670.1">
    <property type="nucleotide sequence ID" value="NC_014632.1"/>
</dbReference>
<protein>
    <recommendedName>
        <fullName evidence="4">Cobyric acid synthase</fullName>
    </recommendedName>
</protein>
<dbReference type="UniPathway" id="UPA00148"/>
<keyword evidence="2 4" id="KW-0169">Cobalamin biosynthesis</keyword>
<dbReference type="PANTHER" id="PTHR21343:SF1">
    <property type="entry name" value="COBYRIC ACID SYNTHASE"/>
    <property type="match status" value="1"/>
</dbReference>
<accession>E3H8M1</accession>
<dbReference type="NCBIfam" id="NF001989">
    <property type="entry name" value="PRK00784.1"/>
    <property type="match status" value="1"/>
</dbReference>
<keyword evidence="3 4" id="KW-0315">Glutamine amidotransferase</keyword>
<dbReference type="EMBL" id="CP002281">
    <property type="protein sequence ID" value="ADO83003.1"/>
    <property type="molecule type" value="Genomic_DNA"/>
</dbReference>
<comment type="similarity">
    <text evidence="4">Belongs to the CobB/CobQ family. CobQ subfamily.</text>
</comment>
<dbReference type="SUPFAM" id="SSF52317">
    <property type="entry name" value="Class I glutamine amidotransferase-like"/>
    <property type="match status" value="1"/>
</dbReference>
<dbReference type="InterPro" id="IPR004459">
    <property type="entry name" value="CobQ_synth"/>
</dbReference>
<dbReference type="GO" id="GO:0015420">
    <property type="term" value="F:ABC-type vitamin B12 transporter activity"/>
    <property type="evidence" value="ECO:0007669"/>
    <property type="project" value="UniProtKB-UniRule"/>
</dbReference>
<dbReference type="OrthoDB" id="9808302at2"/>
<evidence type="ECO:0000259" key="5">
    <source>
        <dbReference type="Pfam" id="PF01656"/>
    </source>
</evidence>
<dbReference type="InterPro" id="IPR029062">
    <property type="entry name" value="Class_I_gatase-like"/>
</dbReference>
<proteinExistence type="inferred from homology"/>
<dbReference type="Proteomes" id="UP000006875">
    <property type="component" value="Chromosome"/>
</dbReference>
<dbReference type="AlphaFoldDB" id="E3H8M1"/>
<dbReference type="KEGG" id="ipo:Ilyop_1222"/>
<dbReference type="GO" id="GO:0009236">
    <property type="term" value="P:cobalamin biosynthetic process"/>
    <property type="evidence" value="ECO:0007669"/>
    <property type="project" value="UniProtKB-UniRule"/>
</dbReference>
<dbReference type="Pfam" id="PF01656">
    <property type="entry name" value="CbiA"/>
    <property type="match status" value="1"/>
</dbReference>
<dbReference type="SUPFAM" id="SSF52540">
    <property type="entry name" value="P-loop containing nucleoside triphosphate hydrolases"/>
    <property type="match status" value="1"/>
</dbReference>
<dbReference type="InterPro" id="IPR047045">
    <property type="entry name" value="CobQ_N"/>
</dbReference>
<dbReference type="CDD" id="cd05389">
    <property type="entry name" value="CobQ_N"/>
    <property type="match status" value="1"/>
</dbReference>
<comment type="function">
    <text evidence="4">Catalyzes amidations at positions B, D, E, and G on adenosylcobyrinic A,C-diamide. NH(2) groups are provided by glutamine, and one molecule of ATP is hydrogenolyzed for each amidation.</text>
</comment>
<feature type="active site" description="Nucleophile" evidence="4">
    <location>
        <position position="335"/>
    </location>
</feature>
<dbReference type="Gene3D" id="3.40.50.300">
    <property type="entry name" value="P-loop containing nucleotide triphosphate hydrolases"/>
    <property type="match status" value="1"/>
</dbReference>
<dbReference type="PROSITE" id="PS51274">
    <property type="entry name" value="GATASE_COBBQ"/>
    <property type="match status" value="1"/>
</dbReference>
<gene>
    <name evidence="4" type="primary">cobQ</name>
    <name evidence="7" type="ordered locus">Ilyop_1222</name>
</gene>
<dbReference type="InterPro" id="IPR027417">
    <property type="entry name" value="P-loop_NTPase"/>
</dbReference>
<dbReference type="eggNOG" id="COG1492">
    <property type="taxonomic scope" value="Bacteria"/>
</dbReference>
<dbReference type="STRING" id="572544.Ilyop_1222"/>
<dbReference type="Gene3D" id="3.40.50.880">
    <property type="match status" value="1"/>
</dbReference>
<feature type="active site" evidence="4">
    <location>
        <position position="435"/>
    </location>
</feature>
<dbReference type="GO" id="GO:0016874">
    <property type="term" value="F:ligase activity"/>
    <property type="evidence" value="ECO:0007669"/>
    <property type="project" value="UniProtKB-KW"/>
</dbReference>
<dbReference type="InterPro" id="IPR002586">
    <property type="entry name" value="CobQ/CobB/MinD/ParA_Nub-bd_dom"/>
</dbReference>
<dbReference type="HOGENOM" id="CLU_019250_2_2_0"/>
<organism evidence="7 8">
    <name type="scientific">Ilyobacter polytropus (strain ATCC 51220 / DSM 2926 / LMG 16218 / CuHBu1)</name>
    <dbReference type="NCBI Taxonomy" id="572544"/>
    <lineage>
        <taxon>Bacteria</taxon>
        <taxon>Fusobacteriati</taxon>
        <taxon>Fusobacteriota</taxon>
        <taxon>Fusobacteriia</taxon>
        <taxon>Fusobacteriales</taxon>
        <taxon>Fusobacteriaceae</taxon>
        <taxon>Ilyobacter</taxon>
    </lineage>
</organism>